<dbReference type="InterPro" id="IPR044946">
    <property type="entry name" value="Restrct_endonuc_typeI_TRD_sf"/>
</dbReference>
<protein>
    <recommendedName>
        <fullName evidence="4">Type I restriction modification DNA specificity domain-containing protein</fullName>
    </recommendedName>
</protein>
<feature type="domain" description="Type I restriction modification DNA specificity" evidence="4">
    <location>
        <begin position="14"/>
        <end position="196"/>
    </location>
</feature>
<evidence type="ECO:0000256" key="3">
    <source>
        <dbReference type="ARBA" id="ARBA00023125"/>
    </source>
</evidence>
<evidence type="ECO:0000313" key="5">
    <source>
        <dbReference type="EMBL" id="PRO70516.1"/>
    </source>
</evidence>
<accession>A0ABX5CW57</accession>
<dbReference type="PANTHER" id="PTHR43140">
    <property type="entry name" value="TYPE-1 RESTRICTION ENZYME ECOKI SPECIFICITY PROTEIN"/>
    <property type="match status" value="1"/>
</dbReference>
<comment type="caution">
    <text evidence="5">The sequence shown here is derived from an EMBL/GenBank/DDBJ whole genome shotgun (WGS) entry which is preliminary data.</text>
</comment>
<name>A0ABX5CW57_9ALTE</name>
<dbReference type="InterPro" id="IPR000055">
    <property type="entry name" value="Restrct_endonuc_typeI_TRD"/>
</dbReference>
<gene>
    <name evidence="5" type="ORF">C6Y39_02635</name>
</gene>
<evidence type="ECO:0000256" key="1">
    <source>
        <dbReference type="ARBA" id="ARBA00010923"/>
    </source>
</evidence>
<organism evidence="5 6">
    <name type="scientific">Alteromonas gracilis</name>
    <dbReference type="NCBI Taxonomy" id="1479524"/>
    <lineage>
        <taxon>Bacteria</taxon>
        <taxon>Pseudomonadati</taxon>
        <taxon>Pseudomonadota</taxon>
        <taxon>Gammaproteobacteria</taxon>
        <taxon>Alteromonadales</taxon>
        <taxon>Alteromonadaceae</taxon>
        <taxon>Alteromonas/Salinimonas group</taxon>
        <taxon>Alteromonas</taxon>
    </lineage>
</organism>
<keyword evidence="2" id="KW-0680">Restriction system</keyword>
<evidence type="ECO:0000256" key="2">
    <source>
        <dbReference type="ARBA" id="ARBA00022747"/>
    </source>
</evidence>
<dbReference type="PANTHER" id="PTHR43140:SF1">
    <property type="entry name" value="TYPE I RESTRICTION ENZYME ECOKI SPECIFICITY SUBUNIT"/>
    <property type="match status" value="1"/>
</dbReference>
<evidence type="ECO:0000313" key="6">
    <source>
        <dbReference type="Proteomes" id="UP000239539"/>
    </source>
</evidence>
<keyword evidence="6" id="KW-1185">Reference proteome</keyword>
<dbReference type="Proteomes" id="UP000239539">
    <property type="component" value="Unassembled WGS sequence"/>
</dbReference>
<evidence type="ECO:0000259" key="4">
    <source>
        <dbReference type="Pfam" id="PF01420"/>
    </source>
</evidence>
<dbReference type="EMBL" id="PVNO01000003">
    <property type="protein sequence ID" value="PRO70516.1"/>
    <property type="molecule type" value="Genomic_DNA"/>
</dbReference>
<dbReference type="Pfam" id="PF01420">
    <property type="entry name" value="Methylase_S"/>
    <property type="match status" value="1"/>
</dbReference>
<dbReference type="SUPFAM" id="SSF116734">
    <property type="entry name" value="DNA methylase specificity domain"/>
    <property type="match status" value="1"/>
</dbReference>
<dbReference type="InterPro" id="IPR051212">
    <property type="entry name" value="Type-I_RE_S_subunit"/>
</dbReference>
<comment type="similarity">
    <text evidence="1">Belongs to the type-I restriction system S methylase family.</text>
</comment>
<keyword evidence="3" id="KW-0238">DNA-binding</keyword>
<proteinExistence type="inferred from homology"/>
<reference evidence="6" key="1">
    <citation type="journal article" date="2020" name="Int. J. Syst. Evol. Microbiol.">
        <title>Alteromonas alba sp. nov., a marine bacterium isolated from the seawater of the West Pacific Ocean.</title>
        <authorList>
            <person name="Sun C."/>
            <person name="Wu Y.-H."/>
            <person name="Xamxidin M."/>
            <person name="Cheng H."/>
            <person name="Xu X.-W."/>
        </authorList>
    </citation>
    <scope>NUCLEOTIDE SEQUENCE [LARGE SCALE GENOMIC DNA]</scope>
    <source>
        <strain evidence="6">9a2</strain>
    </source>
</reference>
<sequence>MPPIADDEKPFDLPDGWEWCRLADIACFENGDRSSKYPSGSDLVGKGVPFFGAPDIEDGFLAFGSDLRFITKEKFESLNSGKLRHEDIVVLLRGSVGKTAMFLKSDEYNTGFINAQMLIIRAINSNIVSFKKVFFDSAAYWKQVADEKSGAVIQQMPASAIAKMLFPLPPLPEQERIVTKVEELIALCDALKSKLKMVQKVQLDISEAFVKQAS</sequence>
<dbReference type="Gene3D" id="3.90.220.20">
    <property type="entry name" value="DNA methylase specificity domains"/>
    <property type="match status" value="1"/>
</dbReference>